<proteinExistence type="predicted"/>
<dbReference type="OrthoDB" id="2053821at2"/>
<name>A0A1H9RAN6_BUTFI</name>
<feature type="signal peptide" evidence="1">
    <location>
        <begin position="1"/>
        <end position="23"/>
    </location>
</feature>
<organism evidence="2 3">
    <name type="scientific">Butyrivibrio fibrisolvens</name>
    <dbReference type="NCBI Taxonomy" id="831"/>
    <lineage>
        <taxon>Bacteria</taxon>
        <taxon>Bacillati</taxon>
        <taxon>Bacillota</taxon>
        <taxon>Clostridia</taxon>
        <taxon>Lachnospirales</taxon>
        <taxon>Lachnospiraceae</taxon>
        <taxon>Butyrivibrio</taxon>
    </lineage>
</organism>
<dbReference type="AlphaFoldDB" id="A0A1H9RAN6"/>
<dbReference type="EMBL" id="FOGJ01000009">
    <property type="protein sequence ID" value="SER69687.1"/>
    <property type="molecule type" value="Genomic_DNA"/>
</dbReference>
<evidence type="ECO:0000313" key="3">
    <source>
        <dbReference type="Proteomes" id="UP000182584"/>
    </source>
</evidence>
<sequence length="153" mass="16982">MKRVMTIVMSLVLAVMMVMPVSAEEMTYDISETEINESVTASNYFTGQTGTMNSLYGNESVRYPITSPTISTGNPLVTKVTVTVTKKSSSANFYLYVKSPSGNIESILVTSSGTYYFYTEFDNEDPEGTWYVWIESVSGIATASARLRVDYIY</sequence>
<protein>
    <submittedName>
        <fullName evidence="2">Uncharacterized protein</fullName>
    </submittedName>
</protein>
<gene>
    <name evidence="2" type="ORF">SAMN04487884_10996</name>
</gene>
<dbReference type="RefSeq" id="WP_074755669.1">
    <property type="nucleotide sequence ID" value="NZ_FOGJ01000009.1"/>
</dbReference>
<reference evidence="2 3" key="1">
    <citation type="submission" date="2016-10" db="EMBL/GenBank/DDBJ databases">
        <authorList>
            <person name="de Groot N.N."/>
        </authorList>
    </citation>
    <scope>NUCLEOTIDE SEQUENCE [LARGE SCALE GENOMIC DNA]</scope>
    <source>
        <strain evidence="2 3">AR40</strain>
    </source>
</reference>
<accession>A0A1H9RAN6</accession>
<feature type="chain" id="PRO_5010205642" evidence="1">
    <location>
        <begin position="24"/>
        <end position="153"/>
    </location>
</feature>
<keyword evidence="1" id="KW-0732">Signal</keyword>
<evidence type="ECO:0000256" key="1">
    <source>
        <dbReference type="SAM" id="SignalP"/>
    </source>
</evidence>
<dbReference type="Proteomes" id="UP000182584">
    <property type="component" value="Unassembled WGS sequence"/>
</dbReference>
<evidence type="ECO:0000313" key="2">
    <source>
        <dbReference type="EMBL" id="SER69687.1"/>
    </source>
</evidence>